<name>A0A2P5HHB2_DIAHE</name>
<dbReference type="STRING" id="158607.A0A2P5HHB2"/>
<dbReference type="EMBL" id="MAVT02002096">
    <property type="protein sequence ID" value="POS69645.1"/>
    <property type="molecule type" value="Genomic_DNA"/>
</dbReference>
<dbReference type="Proteomes" id="UP000094444">
    <property type="component" value="Unassembled WGS sequence"/>
</dbReference>
<reference evidence="1" key="1">
    <citation type="submission" date="2017-09" db="EMBL/GenBank/DDBJ databases">
        <title>Polyketide synthases of a Diaporthe helianthi virulent isolate.</title>
        <authorList>
            <person name="Baroncelli R."/>
        </authorList>
    </citation>
    <scope>NUCLEOTIDE SEQUENCE [LARGE SCALE GENOMIC DNA]</scope>
    <source>
        <strain evidence="1">7/96</strain>
    </source>
</reference>
<evidence type="ECO:0000313" key="1">
    <source>
        <dbReference type="EMBL" id="POS69645.1"/>
    </source>
</evidence>
<organism evidence="1 2">
    <name type="scientific">Diaporthe helianthi</name>
    <dbReference type="NCBI Taxonomy" id="158607"/>
    <lineage>
        <taxon>Eukaryota</taxon>
        <taxon>Fungi</taxon>
        <taxon>Dikarya</taxon>
        <taxon>Ascomycota</taxon>
        <taxon>Pezizomycotina</taxon>
        <taxon>Sordariomycetes</taxon>
        <taxon>Sordariomycetidae</taxon>
        <taxon>Diaporthales</taxon>
        <taxon>Diaporthaceae</taxon>
        <taxon>Diaporthe</taxon>
    </lineage>
</organism>
<dbReference type="OrthoDB" id="4360681at2759"/>
<keyword evidence="2" id="KW-1185">Reference proteome</keyword>
<proteinExistence type="predicted"/>
<accession>A0A2P5HHB2</accession>
<dbReference type="InParanoid" id="A0A2P5HHB2"/>
<sequence>MTAAEAFTLVLHAARDLRIRGALTPGKQNMAREAAVVLNTPQSTRVRQGYRVFLCDLFERCVPHGVLLCAIQLETNTGPFGLNTNIDLTPLPHQGHREGINSSAESWDNQGDYGLCSLNLNASSTYGRLLPPPSFVAVC</sequence>
<evidence type="ECO:0000313" key="2">
    <source>
        <dbReference type="Proteomes" id="UP000094444"/>
    </source>
</evidence>
<dbReference type="AlphaFoldDB" id="A0A2P5HHB2"/>
<gene>
    <name evidence="1" type="ORF">DHEL01_v211960</name>
</gene>
<comment type="caution">
    <text evidence="1">The sequence shown here is derived from an EMBL/GenBank/DDBJ whole genome shotgun (WGS) entry which is preliminary data.</text>
</comment>
<protein>
    <submittedName>
        <fullName evidence="1">Uncharacterized protein</fullName>
    </submittedName>
</protein>